<dbReference type="EMBL" id="JAWNGG020000025">
    <property type="protein sequence ID" value="KAK9307899.1"/>
    <property type="molecule type" value="Genomic_DNA"/>
</dbReference>
<dbReference type="AlphaFoldDB" id="A0AAW1AD04"/>
<gene>
    <name evidence="2" type="ORF">QLX08_001955</name>
</gene>
<protein>
    <submittedName>
        <fullName evidence="2">Uncharacterized protein</fullName>
    </submittedName>
</protein>
<organism evidence="2 3">
    <name type="scientific">Tetragonisca angustula</name>
    <dbReference type="NCBI Taxonomy" id="166442"/>
    <lineage>
        <taxon>Eukaryota</taxon>
        <taxon>Metazoa</taxon>
        <taxon>Ecdysozoa</taxon>
        <taxon>Arthropoda</taxon>
        <taxon>Hexapoda</taxon>
        <taxon>Insecta</taxon>
        <taxon>Pterygota</taxon>
        <taxon>Neoptera</taxon>
        <taxon>Endopterygota</taxon>
        <taxon>Hymenoptera</taxon>
        <taxon>Apocrita</taxon>
        <taxon>Aculeata</taxon>
        <taxon>Apoidea</taxon>
        <taxon>Anthophila</taxon>
        <taxon>Apidae</taxon>
        <taxon>Tetragonisca</taxon>
    </lineage>
</organism>
<evidence type="ECO:0000256" key="1">
    <source>
        <dbReference type="SAM" id="Coils"/>
    </source>
</evidence>
<comment type="caution">
    <text evidence="2">The sequence shown here is derived from an EMBL/GenBank/DDBJ whole genome shotgun (WGS) entry which is preliminary data.</text>
</comment>
<keyword evidence="1" id="KW-0175">Coiled coil</keyword>
<keyword evidence="3" id="KW-1185">Reference proteome</keyword>
<accession>A0AAW1AD04</accession>
<dbReference type="Proteomes" id="UP001432146">
    <property type="component" value="Unassembled WGS sequence"/>
</dbReference>
<proteinExistence type="predicted"/>
<sequence>MISLNKEEYDLHLMKYINKSTELQIIKHILTTKIDALQLKKEILKEKYKDLDNINYKVWITEDEFCNEIWNFSLRHNFNSFFNPNADITKVNERHECKYNTATDKNSSKIDIYDEILKLKDEINIINNEIKLICNKNTETELRHCKSTLDNLKSFSEEIAELLKLITTSENLLNTRNTMTNRKLNTNVIEGFTSAKKLFKKFNFRDNILIENKLPSSSKIIEKSKEHYNTKHIKFHRFIMKKQSLISLKFEKKYKEFGMRELN</sequence>
<evidence type="ECO:0000313" key="2">
    <source>
        <dbReference type="EMBL" id="KAK9307899.1"/>
    </source>
</evidence>
<evidence type="ECO:0000313" key="3">
    <source>
        <dbReference type="Proteomes" id="UP001432146"/>
    </source>
</evidence>
<name>A0AAW1AD04_9HYME</name>
<feature type="coiled-coil region" evidence="1">
    <location>
        <begin position="27"/>
        <end position="54"/>
    </location>
</feature>
<reference evidence="2 3" key="1">
    <citation type="submission" date="2024-05" db="EMBL/GenBank/DDBJ databases">
        <title>The nuclear and mitochondrial genome assemblies of Tetragonisca angustula (Apidae: Meliponini), a tiny yet remarkable pollinator in the Neotropics.</title>
        <authorList>
            <person name="Ferrari R."/>
            <person name="Ricardo P.C."/>
            <person name="Dias F.C."/>
            <person name="Araujo N.S."/>
            <person name="Soares D.O."/>
            <person name="Zhou Q.-S."/>
            <person name="Zhu C.-D."/>
            <person name="Coutinho L."/>
            <person name="Airas M.C."/>
            <person name="Batista T.M."/>
        </authorList>
    </citation>
    <scope>NUCLEOTIDE SEQUENCE [LARGE SCALE GENOMIC DNA]</scope>
    <source>
        <strain evidence="2">ASF017062</strain>
        <tissue evidence="2">Abdomen</tissue>
    </source>
</reference>